<reference evidence="1 2" key="1">
    <citation type="submission" date="2020-08" db="EMBL/GenBank/DDBJ databases">
        <title>Genome public.</title>
        <authorList>
            <person name="Liu C."/>
            <person name="Sun Q."/>
        </authorList>
    </citation>
    <scope>NUCLEOTIDE SEQUENCE [LARGE SCALE GENOMIC DNA]</scope>
    <source>
        <strain evidence="1 2">M27</strain>
    </source>
</reference>
<keyword evidence="2" id="KW-1185">Reference proteome</keyword>
<organism evidence="1 2">
    <name type="scientific">Bacteroides difficilis</name>
    <dbReference type="NCBI Taxonomy" id="2763021"/>
    <lineage>
        <taxon>Bacteria</taxon>
        <taxon>Pseudomonadati</taxon>
        <taxon>Bacteroidota</taxon>
        <taxon>Bacteroidia</taxon>
        <taxon>Bacteroidales</taxon>
        <taxon>Bacteroidaceae</taxon>
        <taxon>Bacteroides</taxon>
    </lineage>
</organism>
<accession>A0ABR7CI81</accession>
<feature type="non-terminal residue" evidence="1">
    <location>
        <position position="192"/>
    </location>
</feature>
<gene>
    <name evidence="1" type="ORF">H8S67_23060</name>
</gene>
<evidence type="ECO:0000313" key="2">
    <source>
        <dbReference type="Proteomes" id="UP000600600"/>
    </source>
</evidence>
<proteinExistence type="predicted"/>
<dbReference type="EMBL" id="JACOOE010000039">
    <property type="protein sequence ID" value="MBC5607515.1"/>
    <property type="molecule type" value="Genomic_DNA"/>
</dbReference>
<dbReference type="Proteomes" id="UP000600600">
    <property type="component" value="Unassembled WGS sequence"/>
</dbReference>
<protein>
    <submittedName>
        <fullName evidence="1">Uncharacterized protein</fullName>
    </submittedName>
</protein>
<sequence length="192" mass="22206">MITDQKTQNRLHADTGTELFSIRQRKEAVTRMLDILKETPECLQVMNHIPAYAMDGDTSEWWKSEESENFMNSLLEVMESYTPDGYRFGPKSGTADLYGYWESKTGRTTLFHLLFSLESGYEWGKGLSHEKTDAFYKEIKEKFHEEGFDTDRTGCTSQAMYLVKGKTRLYVHPMEISGYCETLHIPQITAIL</sequence>
<comment type="caution">
    <text evidence="1">The sequence shown here is derived from an EMBL/GenBank/DDBJ whole genome shotgun (WGS) entry which is preliminary data.</text>
</comment>
<name>A0ABR7CI81_9BACE</name>
<evidence type="ECO:0000313" key="1">
    <source>
        <dbReference type="EMBL" id="MBC5607515.1"/>
    </source>
</evidence>